<evidence type="ECO:0000256" key="11">
    <source>
        <dbReference type="ARBA" id="ARBA00022692"/>
    </source>
</evidence>
<dbReference type="Pfam" id="PF07714">
    <property type="entry name" value="PK_Tyr_Ser-Thr"/>
    <property type="match status" value="1"/>
</dbReference>
<dbReference type="Pfam" id="PF13855">
    <property type="entry name" value="LRR_8"/>
    <property type="match status" value="2"/>
</dbReference>
<dbReference type="Gene3D" id="1.10.510.10">
    <property type="entry name" value="Transferase(Phosphotransferase) domain 1"/>
    <property type="match status" value="1"/>
</dbReference>
<evidence type="ECO:0000256" key="5">
    <source>
        <dbReference type="ARBA" id="ARBA00022475"/>
    </source>
</evidence>
<accession>A0AA88A672</accession>
<keyword evidence="6" id="KW-0134">Cell wall</keyword>
<organism evidence="28 29">
    <name type="scientific">Ficus carica</name>
    <name type="common">Common fig</name>
    <dbReference type="NCBI Taxonomy" id="3494"/>
    <lineage>
        <taxon>Eukaryota</taxon>
        <taxon>Viridiplantae</taxon>
        <taxon>Streptophyta</taxon>
        <taxon>Embryophyta</taxon>
        <taxon>Tracheophyta</taxon>
        <taxon>Spermatophyta</taxon>
        <taxon>Magnoliopsida</taxon>
        <taxon>eudicotyledons</taxon>
        <taxon>Gunneridae</taxon>
        <taxon>Pentapetalae</taxon>
        <taxon>rosids</taxon>
        <taxon>fabids</taxon>
        <taxon>Rosales</taxon>
        <taxon>Moraceae</taxon>
        <taxon>Ficeae</taxon>
        <taxon>Ficus</taxon>
    </lineage>
</organism>
<evidence type="ECO:0000313" key="28">
    <source>
        <dbReference type="EMBL" id="GMN45322.1"/>
    </source>
</evidence>
<dbReference type="Pfam" id="PF00560">
    <property type="entry name" value="LRR_1"/>
    <property type="match status" value="6"/>
</dbReference>
<keyword evidence="12 26" id="KW-0732">Signal</keyword>
<dbReference type="InterPro" id="IPR011009">
    <property type="entry name" value="Kinase-like_dom_sf"/>
</dbReference>
<dbReference type="PROSITE" id="PS00109">
    <property type="entry name" value="PROTEIN_KINASE_TYR"/>
    <property type="match status" value="1"/>
</dbReference>
<feature type="transmembrane region" description="Helical" evidence="25">
    <location>
        <begin position="569"/>
        <end position="592"/>
    </location>
</feature>
<dbReference type="SUPFAM" id="SSF56112">
    <property type="entry name" value="Protein kinase-like (PK-like)"/>
    <property type="match status" value="1"/>
</dbReference>
<comment type="catalytic activity">
    <reaction evidence="23">
        <text>L-seryl-[protein] + ATP = O-phospho-L-seryl-[protein] + ADP + H(+)</text>
        <dbReference type="Rhea" id="RHEA:17989"/>
        <dbReference type="Rhea" id="RHEA-COMP:9863"/>
        <dbReference type="Rhea" id="RHEA-COMP:11604"/>
        <dbReference type="ChEBI" id="CHEBI:15378"/>
        <dbReference type="ChEBI" id="CHEBI:29999"/>
        <dbReference type="ChEBI" id="CHEBI:30616"/>
        <dbReference type="ChEBI" id="CHEBI:83421"/>
        <dbReference type="ChEBI" id="CHEBI:456216"/>
        <dbReference type="EC" id="2.7.11.1"/>
    </reaction>
</comment>
<dbReference type="PRINTS" id="PR00019">
    <property type="entry name" value="LEURICHRPT"/>
</dbReference>
<dbReference type="CDD" id="cd14066">
    <property type="entry name" value="STKc_IRAK"/>
    <property type="match status" value="1"/>
</dbReference>
<evidence type="ECO:0000256" key="15">
    <source>
        <dbReference type="ARBA" id="ARBA00022777"/>
    </source>
</evidence>
<evidence type="ECO:0000259" key="27">
    <source>
        <dbReference type="PROSITE" id="PS50011"/>
    </source>
</evidence>
<dbReference type="FunFam" id="3.80.10.10:FF:000299">
    <property type="entry name" value="Piriformospora indica-insensitive protein 2"/>
    <property type="match status" value="1"/>
</dbReference>
<dbReference type="Gene3D" id="3.30.200.20">
    <property type="entry name" value="Phosphorylase Kinase, domain 1"/>
    <property type="match status" value="1"/>
</dbReference>
<evidence type="ECO:0000256" key="20">
    <source>
        <dbReference type="ARBA" id="ARBA00023180"/>
    </source>
</evidence>
<comment type="catalytic activity">
    <reaction evidence="22">
        <text>L-threonyl-[protein] + ATP = O-phospho-L-threonyl-[protein] + ADP + H(+)</text>
        <dbReference type="Rhea" id="RHEA:46608"/>
        <dbReference type="Rhea" id="RHEA-COMP:11060"/>
        <dbReference type="Rhea" id="RHEA-COMP:11605"/>
        <dbReference type="ChEBI" id="CHEBI:15378"/>
        <dbReference type="ChEBI" id="CHEBI:30013"/>
        <dbReference type="ChEBI" id="CHEBI:30616"/>
        <dbReference type="ChEBI" id="CHEBI:61977"/>
        <dbReference type="ChEBI" id="CHEBI:456216"/>
        <dbReference type="EC" id="2.7.11.1"/>
    </reaction>
</comment>
<dbReference type="GO" id="GO:0005524">
    <property type="term" value="F:ATP binding"/>
    <property type="evidence" value="ECO:0007669"/>
    <property type="project" value="UniProtKB-UniRule"/>
</dbReference>
<dbReference type="GO" id="GO:0004674">
    <property type="term" value="F:protein serine/threonine kinase activity"/>
    <property type="evidence" value="ECO:0007669"/>
    <property type="project" value="UniProtKB-KW"/>
</dbReference>
<dbReference type="EC" id="2.7.11.1" evidence="4"/>
<dbReference type="InterPro" id="IPR008266">
    <property type="entry name" value="Tyr_kinase_AS"/>
</dbReference>
<dbReference type="PANTHER" id="PTHR48053:SF163">
    <property type="entry name" value="MDIS1-INTERACTING RECEPTOR LIKE KINASE 2-LIKE"/>
    <property type="match status" value="1"/>
</dbReference>
<evidence type="ECO:0000313" key="29">
    <source>
        <dbReference type="Proteomes" id="UP001187192"/>
    </source>
</evidence>
<name>A0AA88A672_FICCA</name>
<evidence type="ECO:0000256" key="23">
    <source>
        <dbReference type="ARBA" id="ARBA00048679"/>
    </source>
</evidence>
<evidence type="ECO:0000256" key="26">
    <source>
        <dbReference type="SAM" id="SignalP"/>
    </source>
</evidence>
<evidence type="ECO:0000256" key="22">
    <source>
        <dbReference type="ARBA" id="ARBA00047899"/>
    </source>
</evidence>
<evidence type="ECO:0000256" key="24">
    <source>
        <dbReference type="PROSITE-ProRule" id="PRU10141"/>
    </source>
</evidence>
<evidence type="ECO:0000256" key="12">
    <source>
        <dbReference type="ARBA" id="ARBA00022729"/>
    </source>
</evidence>
<dbReference type="AlphaFoldDB" id="A0AA88A672"/>
<evidence type="ECO:0000256" key="14">
    <source>
        <dbReference type="ARBA" id="ARBA00022741"/>
    </source>
</evidence>
<keyword evidence="14 24" id="KW-0547">Nucleotide-binding</keyword>
<dbReference type="InterPro" id="IPR000719">
    <property type="entry name" value="Prot_kinase_dom"/>
</dbReference>
<keyword evidence="5" id="KW-1003">Cell membrane</keyword>
<keyword evidence="17 25" id="KW-1133">Transmembrane helix</keyword>
<keyword evidence="18 25" id="KW-0472">Membrane</keyword>
<keyword evidence="7" id="KW-0723">Serine/threonine-protein kinase</keyword>
<keyword evidence="15" id="KW-0418">Kinase</keyword>
<reference evidence="28" key="1">
    <citation type="submission" date="2023-07" db="EMBL/GenBank/DDBJ databases">
        <title>draft genome sequence of fig (Ficus carica).</title>
        <authorList>
            <person name="Takahashi T."/>
            <person name="Nishimura K."/>
        </authorList>
    </citation>
    <scope>NUCLEOTIDE SEQUENCE</scope>
</reference>
<evidence type="ECO:0000256" key="7">
    <source>
        <dbReference type="ARBA" id="ARBA00022527"/>
    </source>
</evidence>
<keyword evidence="8" id="KW-0597">Phosphoprotein</keyword>
<dbReference type="PANTHER" id="PTHR48053">
    <property type="entry name" value="LEUCINE RICH REPEAT FAMILY PROTEIN, EXPRESSED"/>
    <property type="match status" value="1"/>
</dbReference>
<evidence type="ECO:0000256" key="6">
    <source>
        <dbReference type="ARBA" id="ARBA00022512"/>
    </source>
</evidence>
<evidence type="ECO:0000256" key="3">
    <source>
        <dbReference type="ARBA" id="ARBA00004479"/>
    </source>
</evidence>
<dbReference type="InterPro" id="IPR017441">
    <property type="entry name" value="Protein_kinase_ATP_BS"/>
</dbReference>
<keyword evidence="11 25" id="KW-0812">Transmembrane</keyword>
<proteinExistence type="inferred from homology"/>
<keyword evidence="29" id="KW-1185">Reference proteome</keyword>
<keyword evidence="19" id="KW-0675">Receptor</keyword>
<dbReference type="InterPro" id="IPR001245">
    <property type="entry name" value="Ser-Thr/Tyr_kinase_cat_dom"/>
</dbReference>
<evidence type="ECO:0000256" key="19">
    <source>
        <dbReference type="ARBA" id="ARBA00023170"/>
    </source>
</evidence>
<evidence type="ECO:0000256" key="2">
    <source>
        <dbReference type="ARBA" id="ARBA00004236"/>
    </source>
</evidence>
<evidence type="ECO:0000256" key="21">
    <source>
        <dbReference type="ARBA" id="ARBA00038043"/>
    </source>
</evidence>
<feature type="chain" id="PRO_5041655738" description="non-specific serine/threonine protein kinase" evidence="26">
    <location>
        <begin position="33"/>
        <end position="904"/>
    </location>
</feature>
<dbReference type="PROSITE" id="PS00107">
    <property type="entry name" value="PROTEIN_KINASE_ATP"/>
    <property type="match status" value="1"/>
</dbReference>
<evidence type="ECO:0000256" key="16">
    <source>
        <dbReference type="ARBA" id="ARBA00022840"/>
    </source>
</evidence>
<feature type="signal peptide" evidence="26">
    <location>
        <begin position="1"/>
        <end position="32"/>
    </location>
</feature>
<keyword evidence="10" id="KW-0808">Transferase</keyword>
<evidence type="ECO:0000256" key="8">
    <source>
        <dbReference type="ARBA" id="ARBA00022553"/>
    </source>
</evidence>
<dbReference type="PROSITE" id="PS50011">
    <property type="entry name" value="PROTEIN_KINASE_DOM"/>
    <property type="match status" value="1"/>
</dbReference>
<evidence type="ECO:0000256" key="13">
    <source>
        <dbReference type="ARBA" id="ARBA00022737"/>
    </source>
</evidence>
<dbReference type="InterPro" id="IPR003591">
    <property type="entry name" value="Leu-rich_rpt_typical-subtyp"/>
</dbReference>
<dbReference type="FunFam" id="3.80.10.10:FF:000400">
    <property type="entry name" value="Nuclear pore complex protein NUP107"/>
    <property type="match status" value="1"/>
</dbReference>
<gene>
    <name evidence="28" type="ORF">TIFTF001_014512</name>
</gene>
<feature type="binding site" evidence="24">
    <location>
        <position position="664"/>
    </location>
    <ligand>
        <name>ATP</name>
        <dbReference type="ChEBI" id="CHEBI:30616"/>
    </ligand>
</feature>
<dbReference type="SUPFAM" id="SSF52058">
    <property type="entry name" value="L domain-like"/>
    <property type="match status" value="2"/>
</dbReference>
<comment type="similarity">
    <text evidence="21">Belongs to the polygalacturonase-inhibiting protein family.</text>
</comment>
<dbReference type="InterPro" id="IPR051716">
    <property type="entry name" value="Plant_RL_S/T_kinase"/>
</dbReference>
<comment type="caution">
    <text evidence="28">The sequence shown here is derived from an EMBL/GenBank/DDBJ whole genome shotgun (WGS) entry which is preliminary data.</text>
</comment>
<comment type="subcellular location">
    <subcellularLocation>
        <location evidence="2">Cell membrane</location>
    </subcellularLocation>
    <subcellularLocation>
        <location evidence="3">Membrane</location>
        <topology evidence="3">Single-pass type I membrane protein</topology>
    </subcellularLocation>
    <subcellularLocation>
        <location evidence="1">Secreted</location>
        <location evidence="1">Cell wall</location>
    </subcellularLocation>
</comment>
<evidence type="ECO:0000256" key="10">
    <source>
        <dbReference type="ARBA" id="ARBA00022679"/>
    </source>
</evidence>
<dbReference type="GO" id="GO:0005886">
    <property type="term" value="C:plasma membrane"/>
    <property type="evidence" value="ECO:0007669"/>
    <property type="project" value="UniProtKB-SubCell"/>
</dbReference>
<keyword evidence="16 24" id="KW-0067">ATP-binding</keyword>
<dbReference type="GO" id="GO:0009653">
    <property type="term" value="P:anatomical structure morphogenesis"/>
    <property type="evidence" value="ECO:0007669"/>
    <property type="project" value="UniProtKB-ARBA"/>
</dbReference>
<keyword evidence="20" id="KW-0325">Glycoprotein</keyword>
<evidence type="ECO:0000256" key="25">
    <source>
        <dbReference type="SAM" id="Phobius"/>
    </source>
</evidence>
<evidence type="ECO:0000256" key="17">
    <source>
        <dbReference type="ARBA" id="ARBA00022989"/>
    </source>
</evidence>
<evidence type="ECO:0000256" key="1">
    <source>
        <dbReference type="ARBA" id="ARBA00004191"/>
    </source>
</evidence>
<feature type="domain" description="Protein kinase" evidence="27">
    <location>
        <begin position="633"/>
        <end position="904"/>
    </location>
</feature>
<dbReference type="EMBL" id="BTGU01000020">
    <property type="protein sequence ID" value="GMN45322.1"/>
    <property type="molecule type" value="Genomic_DNA"/>
</dbReference>
<dbReference type="FunFam" id="3.30.200.20:FF:000309">
    <property type="entry name" value="Leucine-rich repeat receptor protein kinase MSP1"/>
    <property type="match status" value="1"/>
</dbReference>
<dbReference type="InterPro" id="IPR032675">
    <property type="entry name" value="LRR_dom_sf"/>
</dbReference>
<keyword evidence="13" id="KW-0677">Repeat</keyword>
<keyword evidence="9" id="KW-0433">Leucine-rich repeat</keyword>
<sequence>MELQAIAKTLLLASSLLLIFFISIAKDGSAFASSTEEAEGLLQWKANLQDRSVSMLTSWTRLPNNTFNSSTTLATTASPCTWYGVCCNHLGRVTGINLTSSGIKGTLHELVFSSFPDIAYVDLSMNSLFGTIPSEISYLSKLRYLDLSTNQFYGKIPAEIALLLDLEFLMLNLTAIHLHRNELSGSIPDKIRNLKSLVALELSENNLSGSLPNSIGNLSKLEILYIRDNGFSGFIPQVIENLRNLVVLRVARNRFTGYLPQNLCRGGSLQNFTANSNQLIGPIPKGLRNCTRLHRVRLDRNRLTGNLSEDFGVYPNLDYINLSDNLFYGGISHKWGGSQKLTTLEIARNNISGNLPPEIGNLTQLHVLDLSSNHLVGEIPKEFGRLTSLVKLIMNNNLLSGGIPQEFESLTGLDYLDLSTNRLNHSIPRSLGNFFKLHYLNLSGNELSCGIPVQLGKLVQLSQLDLSRNYFSGQIPEEFSNLQSLLILNLSHNSLSGVIPESFQELRGLEYVDISYNELHGPIPKNKAFRDGSIEALKGNKGLCGNIKALQPCLESSSLTKNGQRVSSFAFVLFSISGALVLTFLGISIHYWRRSKLPQTEISNMENQDFQFLVFNLDGRTVYEEIIIATEDFNPAYCVGEGGFGIVYRATLPSIGSDSVAIKKFHDPVHDQNQFLNEIRALTEIRHRNIVKLYGFCLHSQHSFLVYEYVERGSLAEFLNLEEKARELDWRKRVNIVKGVAHALSYMHSGLSPPIVHRDISSKNILLDSQYEAHVSDFGTAKLLRDSSSDWTAVAGTIGYVAPEFAYTMKVTEKGDVYSFGVLVLEVIAGKHPGNLVLSLSSQSTDQNESLKLNNVLDQRLTLPTPETEDDLVRILKLASECLKENPNSRPTMRFISRVLSTGA</sequence>
<dbReference type="Gene3D" id="3.80.10.10">
    <property type="entry name" value="Ribonuclease Inhibitor"/>
    <property type="match status" value="3"/>
</dbReference>
<dbReference type="GO" id="GO:0099402">
    <property type="term" value="P:plant organ development"/>
    <property type="evidence" value="ECO:0007669"/>
    <property type="project" value="UniProtKB-ARBA"/>
</dbReference>
<keyword evidence="6" id="KW-0964">Secreted</keyword>
<dbReference type="FunFam" id="3.80.10.10:FF:000095">
    <property type="entry name" value="LRR receptor-like serine/threonine-protein kinase GSO1"/>
    <property type="match status" value="1"/>
</dbReference>
<evidence type="ECO:0000256" key="18">
    <source>
        <dbReference type="ARBA" id="ARBA00023136"/>
    </source>
</evidence>
<protein>
    <recommendedName>
        <fullName evidence="4">non-specific serine/threonine protein kinase</fullName>
        <ecNumber evidence="4">2.7.11.1</ecNumber>
    </recommendedName>
</protein>
<evidence type="ECO:0000256" key="4">
    <source>
        <dbReference type="ARBA" id="ARBA00012513"/>
    </source>
</evidence>
<dbReference type="SMART" id="SM00369">
    <property type="entry name" value="LRR_TYP"/>
    <property type="match status" value="8"/>
</dbReference>
<dbReference type="InterPro" id="IPR001611">
    <property type="entry name" value="Leu-rich_rpt"/>
</dbReference>
<evidence type="ECO:0000256" key="9">
    <source>
        <dbReference type="ARBA" id="ARBA00022614"/>
    </source>
</evidence>
<dbReference type="FunFam" id="1.10.510.10:FF:000445">
    <property type="entry name" value="MDIS1-interacting receptor like kinase 2"/>
    <property type="match status" value="1"/>
</dbReference>
<dbReference type="Proteomes" id="UP001187192">
    <property type="component" value="Unassembled WGS sequence"/>
</dbReference>